<name>A0A6S5RNM1_9GAMM</name>
<dbReference type="SUPFAM" id="SSF47384">
    <property type="entry name" value="Homodimeric domain of signal transducing histidine kinase"/>
    <property type="match status" value="1"/>
</dbReference>
<dbReference type="InterPro" id="IPR003661">
    <property type="entry name" value="HisK_dim/P_dom"/>
</dbReference>
<dbReference type="InterPro" id="IPR036890">
    <property type="entry name" value="HATPase_C_sf"/>
</dbReference>
<gene>
    <name evidence="5" type="ORF">WP8S17C03_30870</name>
</gene>
<dbReference type="Gene3D" id="3.30.565.10">
    <property type="entry name" value="Histidine kinase-like ATPase, C-terminal domain"/>
    <property type="match status" value="1"/>
</dbReference>
<dbReference type="SUPFAM" id="SSF55874">
    <property type="entry name" value="ATPase domain of HSP90 chaperone/DNA topoisomerase II/histidine kinase"/>
    <property type="match status" value="1"/>
</dbReference>
<dbReference type="InterPro" id="IPR004358">
    <property type="entry name" value="Sig_transdc_His_kin-like_C"/>
</dbReference>
<dbReference type="CDD" id="cd00082">
    <property type="entry name" value="HisKA"/>
    <property type="match status" value="1"/>
</dbReference>
<evidence type="ECO:0000256" key="3">
    <source>
        <dbReference type="ARBA" id="ARBA00022553"/>
    </source>
</evidence>
<evidence type="ECO:0000256" key="1">
    <source>
        <dbReference type="ARBA" id="ARBA00000085"/>
    </source>
</evidence>
<dbReference type="RefSeq" id="WP_232104186.1">
    <property type="nucleotide sequence ID" value="NZ_AP022213.1"/>
</dbReference>
<proteinExistence type="predicted"/>
<dbReference type="Proteomes" id="UP000515591">
    <property type="component" value="Chromosome"/>
</dbReference>
<dbReference type="SUPFAM" id="SSF55785">
    <property type="entry name" value="PYP-like sensor domain (PAS domain)"/>
    <property type="match status" value="1"/>
</dbReference>
<dbReference type="PANTHER" id="PTHR43065:SF50">
    <property type="entry name" value="HISTIDINE KINASE"/>
    <property type="match status" value="1"/>
</dbReference>
<dbReference type="Gene3D" id="3.30.450.20">
    <property type="entry name" value="PAS domain"/>
    <property type="match status" value="1"/>
</dbReference>
<evidence type="ECO:0000313" key="5">
    <source>
        <dbReference type="EMBL" id="BBT17038.1"/>
    </source>
</evidence>
<accession>A0A6S5RNM1</accession>
<dbReference type="AlphaFoldDB" id="A0A6S5RNM1"/>
<dbReference type="InterPro" id="IPR036097">
    <property type="entry name" value="HisK_dim/P_sf"/>
</dbReference>
<dbReference type="Gene3D" id="1.10.287.130">
    <property type="match status" value="1"/>
</dbReference>
<dbReference type="Pfam" id="PF02518">
    <property type="entry name" value="HATPase_c"/>
    <property type="match status" value="1"/>
</dbReference>
<dbReference type="GO" id="GO:0000155">
    <property type="term" value="F:phosphorelay sensor kinase activity"/>
    <property type="evidence" value="ECO:0007669"/>
    <property type="project" value="InterPro"/>
</dbReference>
<protein>
    <recommendedName>
        <fullName evidence="2">histidine kinase</fullName>
        <ecNumber evidence="2">2.7.13.3</ecNumber>
    </recommendedName>
</protein>
<keyword evidence="3" id="KW-0597">Phosphoprotein</keyword>
<sequence length="428" mass="46937">MSSTVLQQQMVAAVEQIPAGFLLLDGSQRVLYCNPFIHQRCSRDLSGIVGMHLVEAFPEVDTPRWHGLFDQIRQGGQPVQTIWHDQPYLILLSTQPDDDEPTPLPMLQATLLYRIESDPGEAIYGLAIFDSSRAAANPALQHALIALRSKHGELHELSIKLQAANRQLLQSEKMAAIGQLAAGVAHEINNPVGFVASNLKTLVGYVQQLLQLVDQMSEWGGLELERLKSQFDYDFIRDDINGLLSESADGVERVKRIISSLRDFSHSGDERFVPADLHDGIRSTLNVVNNEVKYKAEVVCDFGELPLVECIPAQINQVVMNLLVNAAQSIESFGHIVIHTERIGDEVLIEVSDSGCGIPESQLMQIFDPFFTTKPVGKGTGLGLALSFSIVEKHGGSLTVTSEVGQGSTFRIRLPIHQGETSGGAHHD</sequence>
<dbReference type="PROSITE" id="PS50109">
    <property type="entry name" value="HIS_KIN"/>
    <property type="match status" value="1"/>
</dbReference>
<dbReference type="EC" id="2.7.13.3" evidence="2"/>
<evidence type="ECO:0000259" key="4">
    <source>
        <dbReference type="PROSITE" id="PS50109"/>
    </source>
</evidence>
<feature type="domain" description="Histidine kinase" evidence="4">
    <location>
        <begin position="183"/>
        <end position="418"/>
    </location>
</feature>
<dbReference type="PANTHER" id="PTHR43065">
    <property type="entry name" value="SENSOR HISTIDINE KINASE"/>
    <property type="match status" value="1"/>
</dbReference>
<dbReference type="SMART" id="SM00387">
    <property type="entry name" value="HATPase_c"/>
    <property type="match status" value="1"/>
</dbReference>
<reference evidence="5 6" key="1">
    <citation type="submission" date="2019-12" db="EMBL/GenBank/DDBJ databases">
        <title>complete genome sequences of Pseudomonas otitidis str. WP8-S17-CRE-03 isolated from wastewater treatment plant effluent.</title>
        <authorList>
            <person name="Sekizuka T."/>
            <person name="Itokawa K."/>
            <person name="Yatsu K."/>
            <person name="Inamine Y."/>
            <person name="Kuroda M."/>
        </authorList>
    </citation>
    <scope>NUCLEOTIDE SEQUENCE [LARGE SCALE GENOMIC DNA]</scope>
    <source>
        <strain evidence="5 6">WP8-S17-CRE-03</strain>
    </source>
</reference>
<evidence type="ECO:0000313" key="6">
    <source>
        <dbReference type="Proteomes" id="UP000515591"/>
    </source>
</evidence>
<comment type="catalytic activity">
    <reaction evidence="1">
        <text>ATP + protein L-histidine = ADP + protein N-phospho-L-histidine.</text>
        <dbReference type="EC" id="2.7.13.3"/>
    </reaction>
</comment>
<dbReference type="InterPro" id="IPR005467">
    <property type="entry name" value="His_kinase_dom"/>
</dbReference>
<evidence type="ECO:0000256" key="2">
    <source>
        <dbReference type="ARBA" id="ARBA00012438"/>
    </source>
</evidence>
<dbReference type="PRINTS" id="PR00344">
    <property type="entry name" value="BCTRLSENSOR"/>
</dbReference>
<organism evidence="5 6">
    <name type="scientific">Metapseudomonas otitidis</name>
    <dbReference type="NCBI Taxonomy" id="319939"/>
    <lineage>
        <taxon>Bacteria</taxon>
        <taxon>Pseudomonadati</taxon>
        <taxon>Pseudomonadota</taxon>
        <taxon>Gammaproteobacteria</taxon>
        <taxon>Pseudomonadales</taxon>
        <taxon>Pseudomonadaceae</taxon>
        <taxon>Metapseudomonas</taxon>
    </lineage>
</organism>
<dbReference type="InterPro" id="IPR035965">
    <property type="entry name" value="PAS-like_dom_sf"/>
</dbReference>
<dbReference type="InterPro" id="IPR003594">
    <property type="entry name" value="HATPase_dom"/>
</dbReference>
<dbReference type="EMBL" id="AP022213">
    <property type="protein sequence ID" value="BBT17038.1"/>
    <property type="molecule type" value="Genomic_DNA"/>
</dbReference>